<feature type="transmembrane region" description="Helical" evidence="7">
    <location>
        <begin position="204"/>
        <end position="233"/>
    </location>
</feature>
<evidence type="ECO:0000313" key="8">
    <source>
        <dbReference type="EMBL" id="KAK7202763.1"/>
    </source>
</evidence>
<keyword evidence="4 7" id="KW-1133">Transmembrane helix</keyword>
<keyword evidence="9" id="KW-1185">Reference proteome</keyword>
<evidence type="ECO:0000256" key="5">
    <source>
        <dbReference type="ARBA" id="ARBA00023136"/>
    </source>
</evidence>
<organism evidence="8 9">
    <name type="scientific">Myxozyma melibiosi</name>
    <dbReference type="NCBI Taxonomy" id="54550"/>
    <lineage>
        <taxon>Eukaryota</taxon>
        <taxon>Fungi</taxon>
        <taxon>Dikarya</taxon>
        <taxon>Ascomycota</taxon>
        <taxon>Saccharomycotina</taxon>
        <taxon>Lipomycetes</taxon>
        <taxon>Lipomycetales</taxon>
        <taxon>Lipomycetaceae</taxon>
        <taxon>Myxozyma</taxon>
    </lineage>
</organism>
<proteinExistence type="inferred from homology"/>
<dbReference type="Pfam" id="PF05216">
    <property type="entry name" value="UNC-50"/>
    <property type="match status" value="1"/>
</dbReference>
<dbReference type="RefSeq" id="XP_064765796.1">
    <property type="nucleotide sequence ID" value="XM_064913650.1"/>
</dbReference>
<dbReference type="InterPro" id="IPR007881">
    <property type="entry name" value="UNC-50"/>
</dbReference>
<evidence type="ECO:0000256" key="2">
    <source>
        <dbReference type="ARBA" id="ARBA00006293"/>
    </source>
</evidence>
<keyword evidence="5 7" id="KW-0472">Membrane</keyword>
<dbReference type="Proteomes" id="UP001498771">
    <property type="component" value="Unassembled WGS sequence"/>
</dbReference>
<evidence type="ECO:0000256" key="7">
    <source>
        <dbReference type="SAM" id="Phobius"/>
    </source>
</evidence>
<feature type="region of interest" description="Disordered" evidence="6">
    <location>
        <begin position="34"/>
        <end position="68"/>
    </location>
</feature>
<gene>
    <name evidence="8" type="ORF">BZA70DRAFT_284902</name>
</gene>
<feature type="transmembrane region" description="Helical" evidence="7">
    <location>
        <begin position="239"/>
        <end position="263"/>
    </location>
</feature>
<sequence length="305" mass="34369">MALHSIRRALTPSIGDGDGPSGLSILPVNEDSPGGPGIGRFAGSPPSPTSSITSSRRYPRLNRSNTTPHIGSSRLPVVLRRLLKPPTLDFETAIWEICYLFIAPKKVYRQMYFRTKNTWARDDPSFVLLLSGFLMLSAIAWGIAYSPGFLPIIKLMFNIVLIDFLAVGAIISTLGWVLVNKFLRQRSSGRGMMSMTQSDTKLEWAYCFDVHCNSFLIIWFCLYVLQFIMLPIIVKDNWISLFIGNLLYLGAFSYYVVITYLGYSSLPFLEHTEIILVPILAFVVLFLASLFGFNVAKHAVRFYFH</sequence>
<evidence type="ECO:0000256" key="6">
    <source>
        <dbReference type="SAM" id="MobiDB-lite"/>
    </source>
</evidence>
<comment type="caution">
    <text evidence="8">The sequence shown here is derived from an EMBL/GenBank/DDBJ whole genome shotgun (WGS) entry which is preliminary data.</text>
</comment>
<evidence type="ECO:0000256" key="3">
    <source>
        <dbReference type="ARBA" id="ARBA00022692"/>
    </source>
</evidence>
<name>A0ABR1EYT0_9ASCO</name>
<comment type="subcellular location">
    <subcellularLocation>
        <location evidence="1">Membrane</location>
        <topology evidence="1">Multi-pass membrane protein</topology>
    </subcellularLocation>
</comment>
<reference evidence="8 9" key="1">
    <citation type="submission" date="2024-03" db="EMBL/GenBank/DDBJ databases">
        <title>Genome-scale model development and genomic sequencing of the oleaginous clade Lipomyces.</title>
        <authorList>
            <consortium name="Lawrence Berkeley National Laboratory"/>
            <person name="Czajka J.J."/>
            <person name="Han Y."/>
            <person name="Kim J."/>
            <person name="Mondo S.J."/>
            <person name="Hofstad B.A."/>
            <person name="Robles A."/>
            <person name="Haridas S."/>
            <person name="Riley R."/>
            <person name="LaButti K."/>
            <person name="Pangilinan J."/>
            <person name="Andreopoulos W."/>
            <person name="Lipzen A."/>
            <person name="Yan J."/>
            <person name="Wang M."/>
            <person name="Ng V."/>
            <person name="Grigoriev I.V."/>
            <person name="Spatafora J.W."/>
            <person name="Magnuson J.K."/>
            <person name="Baker S.E."/>
            <person name="Pomraning K.R."/>
        </authorList>
    </citation>
    <scope>NUCLEOTIDE SEQUENCE [LARGE SCALE GENOMIC DNA]</scope>
    <source>
        <strain evidence="8 9">Phaff 52-87</strain>
    </source>
</reference>
<comment type="similarity">
    <text evidence="2">Belongs to the unc-50 family.</text>
</comment>
<evidence type="ECO:0000313" key="9">
    <source>
        <dbReference type="Proteomes" id="UP001498771"/>
    </source>
</evidence>
<keyword evidence="3 7" id="KW-0812">Transmembrane</keyword>
<protein>
    <submittedName>
        <fullName evidence="8">UNC-50 family-domain-containing protein</fullName>
    </submittedName>
</protein>
<dbReference type="GeneID" id="90039162"/>
<dbReference type="PANTHER" id="PTHR12841:SF6">
    <property type="entry name" value="PROTEIN UNC-50 HOMOLOG"/>
    <property type="match status" value="1"/>
</dbReference>
<dbReference type="PANTHER" id="PTHR12841">
    <property type="entry name" value="PROTEIN UNC-50 HOMOLOG"/>
    <property type="match status" value="1"/>
</dbReference>
<feature type="transmembrane region" description="Helical" evidence="7">
    <location>
        <begin position="156"/>
        <end position="183"/>
    </location>
</feature>
<feature type="transmembrane region" description="Helical" evidence="7">
    <location>
        <begin position="275"/>
        <end position="296"/>
    </location>
</feature>
<evidence type="ECO:0000256" key="4">
    <source>
        <dbReference type="ARBA" id="ARBA00022989"/>
    </source>
</evidence>
<dbReference type="EMBL" id="JBBJBU010000015">
    <property type="protein sequence ID" value="KAK7202763.1"/>
    <property type="molecule type" value="Genomic_DNA"/>
</dbReference>
<accession>A0ABR1EYT0</accession>
<feature type="transmembrane region" description="Helical" evidence="7">
    <location>
        <begin position="126"/>
        <end position="144"/>
    </location>
</feature>
<evidence type="ECO:0000256" key="1">
    <source>
        <dbReference type="ARBA" id="ARBA00004141"/>
    </source>
</evidence>